<evidence type="ECO:0000256" key="2">
    <source>
        <dbReference type="SAM" id="SignalP"/>
    </source>
</evidence>
<feature type="region of interest" description="Disordered" evidence="1">
    <location>
        <begin position="37"/>
        <end position="78"/>
    </location>
</feature>
<gene>
    <name evidence="3" type="ORF">IWX46DRAFT_214790</name>
</gene>
<evidence type="ECO:0008006" key="5">
    <source>
        <dbReference type="Google" id="ProtNLM"/>
    </source>
</evidence>
<reference evidence="3 4" key="1">
    <citation type="submission" date="2024-04" db="EMBL/GenBank/DDBJ databases">
        <title>Phyllosticta paracitricarpa is synonymous to the EU quarantine fungus P. citricarpa based on phylogenomic analyses.</title>
        <authorList>
            <consortium name="Lawrence Berkeley National Laboratory"/>
            <person name="Van Ingen-Buijs V.A."/>
            <person name="Van Westerhoven A.C."/>
            <person name="Haridas S."/>
            <person name="Skiadas P."/>
            <person name="Martin F."/>
            <person name="Groenewald J.Z."/>
            <person name="Crous P.W."/>
            <person name="Seidl M.F."/>
        </authorList>
    </citation>
    <scope>NUCLEOTIDE SEQUENCE [LARGE SCALE GENOMIC DNA]</scope>
    <source>
        <strain evidence="3 4">CBS 122670</strain>
    </source>
</reference>
<accession>A0ABR1MN57</accession>
<feature type="chain" id="PRO_5046184310" description="Secreted protein" evidence="2">
    <location>
        <begin position="19"/>
        <end position="78"/>
    </location>
</feature>
<feature type="signal peptide" evidence="2">
    <location>
        <begin position="1"/>
        <end position="18"/>
    </location>
</feature>
<dbReference type="Proteomes" id="UP001365128">
    <property type="component" value="Unassembled WGS sequence"/>
</dbReference>
<protein>
    <recommendedName>
        <fullName evidence="5">Secreted protein</fullName>
    </recommendedName>
</protein>
<evidence type="ECO:0000256" key="1">
    <source>
        <dbReference type="SAM" id="MobiDB-lite"/>
    </source>
</evidence>
<keyword evidence="4" id="KW-1185">Reference proteome</keyword>
<proteinExistence type="predicted"/>
<name>A0ABR1MN57_9PEZI</name>
<evidence type="ECO:0000313" key="3">
    <source>
        <dbReference type="EMBL" id="KAK7554457.1"/>
    </source>
</evidence>
<sequence>MVWTVGLVGLVCAAAGLGEGGIKPTRPRLLFQLRTCTQGPSSNANPSLDAEPSLLTRDKPTGRQQQRPRRVQERWRAS</sequence>
<evidence type="ECO:0000313" key="4">
    <source>
        <dbReference type="Proteomes" id="UP001365128"/>
    </source>
</evidence>
<keyword evidence="2" id="KW-0732">Signal</keyword>
<organism evidence="3 4">
    <name type="scientific">Phyllosticta citricarpa</name>
    <dbReference type="NCBI Taxonomy" id="55181"/>
    <lineage>
        <taxon>Eukaryota</taxon>
        <taxon>Fungi</taxon>
        <taxon>Dikarya</taxon>
        <taxon>Ascomycota</taxon>
        <taxon>Pezizomycotina</taxon>
        <taxon>Dothideomycetes</taxon>
        <taxon>Dothideomycetes incertae sedis</taxon>
        <taxon>Botryosphaeriales</taxon>
        <taxon>Phyllostictaceae</taxon>
        <taxon>Phyllosticta</taxon>
    </lineage>
</organism>
<dbReference type="EMBL" id="JBBPDW010000003">
    <property type="protein sequence ID" value="KAK7554457.1"/>
    <property type="molecule type" value="Genomic_DNA"/>
</dbReference>
<feature type="compositionally biased region" description="Polar residues" evidence="1">
    <location>
        <begin position="37"/>
        <end position="46"/>
    </location>
</feature>
<comment type="caution">
    <text evidence="3">The sequence shown here is derived from an EMBL/GenBank/DDBJ whole genome shotgun (WGS) entry which is preliminary data.</text>
</comment>